<dbReference type="Proteomes" id="UP000241890">
    <property type="component" value="Unassembled WGS sequence"/>
</dbReference>
<feature type="region of interest" description="Disordered" evidence="1">
    <location>
        <begin position="75"/>
        <end position="201"/>
    </location>
</feature>
<feature type="compositionally biased region" description="Basic and acidic residues" evidence="1">
    <location>
        <begin position="160"/>
        <end position="173"/>
    </location>
</feature>
<feature type="compositionally biased region" description="Basic and acidic residues" evidence="1">
    <location>
        <begin position="47"/>
        <end position="56"/>
    </location>
</feature>
<protein>
    <submittedName>
        <fullName evidence="2">Uncharacterized protein</fullName>
    </submittedName>
</protein>
<dbReference type="AlphaFoldDB" id="A0A2R5GX40"/>
<evidence type="ECO:0000256" key="1">
    <source>
        <dbReference type="SAM" id="MobiDB-lite"/>
    </source>
</evidence>
<sequence length="235" mass="25191">MRWPTRKGKALAKGTENEALTAGFEGQDDDCENSVTNGNFAVPENGDDGRNGAEVEGAKDGLSVHDRDGHVAQQVGAVVPSKETNVGGDLSDDGDVGDDRQHRDEDQDGDQFGEHGRGEAEDAIAPGGISVHAKSQSAGSMSSRYSSLSKVFHWNRGKNKTNDAGKGKDDHGEVVANGDGLGNAPTNGDEDDDDDKIVNEEQDRIKYEKELKPTGFKKLPKFAGSRFESWCCWAL</sequence>
<feature type="compositionally biased region" description="Polar residues" evidence="1">
    <location>
        <begin position="133"/>
        <end position="149"/>
    </location>
</feature>
<keyword evidence="3" id="KW-1185">Reference proteome</keyword>
<reference evidence="2 3" key="1">
    <citation type="submission" date="2017-12" db="EMBL/GenBank/DDBJ databases">
        <title>Sequencing, de novo assembly and annotation of complete genome of a new Thraustochytrid species, strain FCC1311.</title>
        <authorList>
            <person name="Sedici K."/>
            <person name="Godart F."/>
            <person name="Aiese Cigliano R."/>
            <person name="Sanseverino W."/>
            <person name="Barakat M."/>
            <person name="Ortet P."/>
            <person name="Marechal E."/>
            <person name="Cagnac O."/>
            <person name="Amato A."/>
        </authorList>
    </citation>
    <scope>NUCLEOTIDE SEQUENCE [LARGE SCALE GENOMIC DNA]</scope>
</reference>
<feature type="region of interest" description="Disordered" evidence="1">
    <location>
        <begin position="24"/>
        <end position="56"/>
    </location>
</feature>
<evidence type="ECO:0000313" key="3">
    <source>
        <dbReference type="Proteomes" id="UP000241890"/>
    </source>
</evidence>
<dbReference type="EMBL" id="BEYU01000346">
    <property type="protein sequence ID" value="GBG35145.1"/>
    <property type="molecule type" value="Genomic_DNA"/>
</dbReference>
<accession>A0A2R5GX40</accession>
<dbReference type="InParanoid" id="A0A2R5GX40"/>
<name>A0A2R5GX40_9STRA</name>
<evidence type="ECO:0000313" key="2">
    <source>
        <dbReference type="EMBL" id="GBG35145.1"/>
    </source>
</evidence>
<gene>
    <name evidence="2" type="ORF">FCC1311_113682</name>
</gene>
<organism evidence="2 3">
    <name type="scientific">Hondaea fermentalgiana</name>
    <dbReference type="NCBI Taxonomy" id="2315210"/>
    <lineage>
        <taxon>Eukaryota</taxon>
        <taxon>Sar</taxon>
        <taxon>Stramenopiles</taxon>
        <taxon>Bigyra</taxon>
        <taxon>Labyrinthulomycetes</taxon>
        <taxon>Thraustochytrida</taxon>
        <taxon>Thraustochytriidae</taxon>
        <taxon>Hondaea</taxon>
    </lineage>
</organism>
<proteinExistence type="predicted"/>
<comment type="caution">
    <text evidence="2">The sequence shown here is derived from an EMBL/GenBank/DDBJ whole genome shotgun (WGS) entry which is preliminary data.</text>
</comment>
<feature type="non-terminal residue" evidence="2">
    <location>
        <position position="235"/>
    </location>
</feature>